<dbReference type="EMBL" id="BK016124">
    <property type="protein sequence ID" value="DAF96974.1"/>
    <property type="molecule type" value="Genomic_DNA"/>
</dbReference>
<reference evidence="1" key="1">
    <citation type="journal article" date="2021" name="Proc. Natl. Acad. Sci. U.S.A.">
        <title>A Catalog of Tens of Thousands of Viruses from Human Metagenomes Reveals Hidden Associations with Chronic Diseases.</title>
        <authorList>
            <person name="Tisza M.J."/>
            <person name="Buck C.B."/>
        </authorList>
    </citation>
    <scope>NUCLEOTIDE SEQUENCE</scope>
    <source>
        <strain evidence="1">CtsIb3</strain>
    </source>
</reference>
<sequence length="321" mass="35164">MADDILKNIPLPADLPENWTSGQIIAPTGAEAGLDDQHGYNYLMMQVNNAQKAATALNGGKLSLSGGTLTGSLILPSSLTALGYANNAGNRNAMPPRDRSLGAPTTEHFEMIASDKYNELFLGDYWTVDGVDWVIGDFKFWYNTGDTACTKPHVVAFPRNNLYNYHMNATDTTAGGYVGSDLYKNGLTKAKQMVTAAFGSAHILNHREHLVNAVTDGKPTGSDWYDSTVEIMNENMVYGCRQISPMPDGITRPQDTCRNYTIDKSQLSIFRYEPWIICNRGWYWLRDVVSATSFADVYRFGNTDATAAVSSGGIRPVVGIC</sequence>
<proteinExistence type="predicted"/>
<protein>
    <submittedName>
        <fullName evidence="1">Uncharacterized protein</fullName>
    </submittedName>
</protein>
<name>A0A8S5URH5_9CAUD</name>
<accession>A0A8S5URH5</accession>
<organism evidence="1">
    <name type="scientific">Myoviridae sp. ctsIb3</name>
    <dbReference type="NCBI Taxonomy" id="2825189"/>
    <lineage>
        <taxon>Viruses</taxon>
        <taxon>Duplodnaviria</taxon>
        <taxon>Heunggongvirae</taxon>
        <taxon>Uroviricota</taxon>
        <taxon>Caudoviricetes</taxon>
    </lineage>
</organism>
<evidence type="ECO:0000313" key="1">
    <source>
        <dbReference type="EMBL" id="DAF96974.1"/>
    </source>
</evidence>